<organism evidence="3 4">
    <name type="scientific">Candidatus Fimadaptatus faecigallinarum</name>
    <dbReference type="NCBI Taxonomy" id="2840814"/>
    <lineage>
        <taxon>Bacteria</taxon>
        <taxon>Bacillati</taxon>
        <taxon>Bacillota</taxon>
        <taxon>Clostridia</taxon>
        <taxon>Eubacteriales</taxon>
        <taxon>Candidatus Fimadaptatus</taxon>
    </lineage>
</organism>
<evidence type="ECO:0000256" key="2">
    <source>
        <dbReference type="SAM" id="Phobius"/>
    </source>
</evidence>
<dbReference type="AlphaFoldDB" id="A0A9D1LR77"/>
<dbReference type="EMBL" id="DVNK01000032">
    <property type="protein sequence ID" value="HIU46578.1"/>
    <property type="molecule type" value="Genomic_DNA"/>
</dbReference>
<feature type="transmembrane region" description="Helical" evidence="2">
    <location>
        <begin position="12"/>
        <end position="34"/>
    </location>
</feature>
<sequence length="137" mass="13892">MDNSTRRGPSGFFMALLGICALALLVVMIYGVAISNPDMVKQLMGVSDQTDDALGGDMSYGGMTGDMSGNMTGDMTGDISGDMTGDMTGDMAGDMTGDMAGDMTGEDAGSDDTTDGDAQVGQQQSEGEVMDSVIAVG</sequence>
<reference evidence="3" key="2">
    <citation type="journal article" date="2021" name="PeerJ">
        <title>Extensive microbial diversity within the chicken gut microbiome revealed by metagenomics and culture.</title>
        <authorList>
            <person name="Gilroy R."/>
            <person name="Ravi A."/>
            <person name="Getino M."/>
            <person name="Pursley I."/>
            <person name="Horton D.L."/>
            <person name="Alikhan N.F."/>
            <person name="Baker D."/>
            <person name="Gharbi K."/>
            <person name="Hall N."/>
            <person name="Watson M."/>
            <person name="Adriaenssens E.M."/>
            <person name="Foster-Nyarko E."/>
            <person name="Jarju S."/>
            <person name="Secka A."/>
            <person name="Antonio M."/>
            <person name="Oren A."/>
            <person name="Chaudhuri R.R."/>
            <person name="La Ragione R."/>
            <person name="Hildebrand F."/>
            <person name="Pallen M.J."/>
        </authorList>
    </citation>
    <scope>NUCLEOTIDE SEQUENCE</scope>
    <source>
        <strain evidence="3">ChiSxjej2B14-8506</strain>
    </source>
</reference>
<gene>
    <name evidence="3" type="ORF">IAC59_04895</name>
</gene>
<dbReference type="Proteomes" id="UP000824123">
    <property type="component" value="Unassembled WGS sequence"/>
</dbReference>
<protein>
    <submittedName>
        <fullName evidence="3">Uncharacterized protein</fullName>
    </submittedName>
</protein>
<accession>A0A9D1LR77</accession>
<keyword evidence="2" id="KW-0812">Transmembrane</keyword>
<feature type="region of interest" description="Disordered" evidence="1">
    <location>
        <begin position="71"/>
        <end position="137"/>
    </location>
</feature>
<comment type="caution">
    <text evidence="3">The sequence shown here is derived from an EMBL/GenBank/DDBJ whole genome shotgun (WGS) entry which is preliminary data.</text>
</comment>
<keyword evidence="2" id="KW-1133">Transmembrane helix</keyword>
<evidence type="ECO:0000256" key="1">
    <source>
        <dbReference type="SAM" id="MobiDB-lite"/>
    </source>
</evidence>
<evidence type="ECO:0000313" key="3">
    <source>
        <dbReference type="EMBL" id="HIU46578.1"/>
    </source>
</evidence>
<feature type="compositionally biased region" description="Acidic residues" evidence="1">
    <location>
        <begin position="104"/>
        <end position="115"/>
    </location>
</feature>
<evidence type="ECO:0000313" key="4">
    <source>
        <dbReference type="Proteomes" id="UP000824123"/>
    </source>
</evidence>
<proteinExistence type="predicted"/>
<keyword evidence="2" id="KW-0472">Membrane</keyword>
<name>A0A9D1LR77_9FIRM</name>
<reference evidence="3" key="1">
    <citation type="submission" date="2020-10" db="EMBL/GenBank/DDBJ databases">
        <authorList>
            <person name="Gilroy R."/>
        </authorList>
    </citation>
    <scope>NUCLEOTIDE SEQUENCE</scope>
    <source>
        <strain evidence="3">ChiSxjej2B14-8506</strain>
    </source>
</reference>